<keyword evidence="2" id="KW-1185">Reference proteome</keyword>
<comment type="caution">
    <text evidence="1">The sequence shown here is derived from an EMBL/GenBank/DDBJ whole genome shotgun (WGS) entry which is preliminary data.</text>
</comment>
<evidence type="ECO:0000313" key="2">
    <source>
        <dbReference type="Proteomes" id="UP000567885"/>
    </source>
</evidence>
<dbReference type="Proteomes" id="UP000567885">
    <property type="component" value="Unassembled WGS sequence"/>
</dbReference>
<name>A0A8H5TNS6_FUSHE</name>
<reference evidence="1 2" key="1">
    <citation type="submission" date="2020-05" db="EMBL/GenBank/DDBJ databases">
        <title>Identification and distribution of gene clusters putatively required for synthesis of sphingolipid metabolism inhibitors in phylogenetically diverse species of the filamentous fungus Fusarium.</title>
        <authorList>
            <person name="Kim H.-S."/>
            <person name="Busman M."/>
            <person name="Brown D.W."/>
            <person name="Divon H."/>
            <person name="Uhlig S."/>
            <person name="Proctor R.H."/>
        </authorList>
    </citation>
    <scope>NUCLEOTIDE SEQUENCE [LARGE SCALE GENOMIC DNA]</scope>
    <source>
        <strain evidence="1 2">NRRL 20693</strain>
    </source>
</reference>
<sequence>MDIFPHHSGQNYPSEILDHSKDGYSWWFFMPIDPDEWISDIWSYRPGIPLNSTRSYYAQSRTLIIRTSNGRTLRLGPRSPKSRGRWQTRPKYKAIAALPQTGSSRMFLMTRPDLDFSWVALEQVSTWDDRAVELPSPYTFPDLIFEAEYFHTSVPLEGVTEAAVCRLRCSIVTGLLFTYSNGTRRSVGQVRFDLLEPSAKVLGGMWLALDEEELHHKGCYTGCPPGIIWFGLSAPLEESALECLEVPRRGRLDWCFDDSRCHISHHDDSRVRDEMEEVLSHEAETGIVYTERSPGLITEVIGSEI</sequence>
<gene>
    <name evidence="1" type="ORF">FHETE_3612</name>
</gene>
<dbReference type="AlphaFoldDB" id="A0A8H5TNS6"/>
<dbReference type="OrthoDB" id="5153231at2759"/>
<protein>
    <submittedName>
        <fullName evidence="1">Uncharacterized protein</fullName>
    </submittedName>
</protein>
<proteinExistence type="predicted"/>
<dbReference type="EMBL" id="JAAGWQ010000058">
    <property type="protein sequence ID" value="KAF5672778.1"/>
    <property type="molecule type" value="Genomic_DNA"/>
</dbReference>
<evidence type="ECO:0000313" key="1">
    <source>
        <dbReference type="EMBL" id="KAF5672778.1"/>
    </source>
</evidence>
<accession>A0A8H5TNS6</accession>
<organism evidence="1 2">
    <name type="scientific">Fusarium heterosporum</name>
    <dbReference type="NCBI Taxonomy" id="42747"/>
    <lineage>
        <taxon>Eukaryota</taxon>
        <taxon>Fungi</taxon>
        <taxon>Dikarya</taxon>
        <taxon>Ascomycota</taxon>
        <taxon>Pezizomycotina</taxon>
        <taxon>Sordariomycetes</taxon>
        <taxon>Hypocreomycetidae</taxon>
        <taxon>Hypocreales</taxon>
        <taxon>Nectriaceae</taxon>
        <taxon>Fusarium</taxon>
        <taxon>Fusarium heterosporum species complex</taxon>
    </lineage>
</organism>